<evidence type="ECO:0000256" key="1">
    <source>
        <dbReference type="ARBA" id="ARBA00004141"/>
    </source>
</evidence>
<evidence type="ECO:0000256" key="6">
    <source>
        <dbReference type="ARBA" id="ARBA00022842"/>
    </source>
</evidence>
<feature type="compositionally biased region" description="Polar residues" evidence="10">
    <location>
        <begin position="1"/>
        <end position="11"/>
    </location>
</feature>
<dbReference type="Pfam" id="PF16209">
    <property type="entry name" value="PhoLip_ATPase_N"/>
    <property type="match status" value="1"/>
</dbReference>
<evidence type="ECO:0000256" key="11">
    <source>
        <dbReference type="SAM" id="Phobius"/>
    </source>
</evidence>
<keyword evidence="14" id="KW-1185">Reference proteome</keyword>
<reference evidence="13" key="3">
    <citation type="submission" date="2025-09" db="UniProtKB">
        <authorList>
            <consortium name="Ensembl"/>
        </authorList>
    </citation>
    <scope>IDENTIFICATION</scope>
</reference>
<sequence>MGTGPAQTPRSTRAGPEPSPAPPGPGDTGDSDLTQEGSGPAGIRGGGEKVIRAGIGDSPGRGAPQRRHRAQPGRAPRAAGTQEQGLGEEAFTWEVQANNRAYNVQFKEKVFLCWQKKKYKTNVIRTAKYNFFSFLPLNLYEQLHRVSNLYFLLIIILQSIPDISTLPWFSLGAPMVCLLFIRATRDLVDDIGRHKSDRTINNRPCQILMGKSFKRKKWQNLCVGDVVCLHKDNIVPADMLLLASTEPSSLCYVETVDIDGETNLKFRQALMVTHKELTSVKKMASFQGTVTCEAPNSRLHHFVGCLEWNDKKYSLDIGNLLLRGCRIRNTDTCYGMVIYAGFDTKIMKNCGKIHLKRTKLDLLVNKLVVVIFISVVLICLVLAFSFGFSVKEFKGQHHYLSGLHASSVATEAFFIFWGFLILLSVTIPMSMFILSEFIYLGNSVFINWDVQMYYQPQDVPAKARSTSLNDHLGQVEYIFSDKTGTLTQNILTFNKCCINGRIYGVAPTPELPAGSSISKGLGVPENQSHVWPQAQHPHPNQNQGTVARWPGFFFFLEGASKLFFFSL</sequence>
<dbReference type="InterPro" id="IPR023298">
    <property type="entry name" value="ATPase_P-typ_TM_dom_sf"/>
</dbReference>
<dbReference type="SUPFAM" id="SSF81665">
    <property type="entry name" value="Calcium ATPase, transmembrane domain M"/>
    <property type="match status" value="1"/>
</dbReference>
<keyword evidence="3 11" id="KW-0812">Transmembrane</keyword>
<reference evidence="13" key="2">
    <citation type="submission" date="2025-08" db="UniProtKB">
        <authorList>
            <consortium name="Ensembl"/>
        </authorList>
    </citation>
    <scope>IDENTIFICATION</scope>
</reference>
<feature type="transmembrane region" description="Helical" evidence="11">
    <location>
        <begin position="367"/>
        <end position="388"/>
    </location>
</feature>
<evidence type="ECO:0000256" key="5">
    <source>
        <dbReference type="ARBA" id="ARBA00022840"/>
    </source>
</evidence>
<keyword evidence="7" id="KW-1278">Translocase</keyword>
<proteinExistence type="predicted"/>
<dbReference type="GO" id="GO:0005802">
    <property type="term" value="C:trans-Golgi network"/>
    <property type="evidence" value="ECO:0007669"/>
    <property type="project" value="TreeGrafter"/>
</dbReference>
<feature type="domain" description="P-type ATPase N-terminal" evidence="12">
    <location>
        <begin position="96"/>
        <end position="170"/>
    </location>
</feature>
<dbReference type="Gene3D" id="2.70.150.10">
    <property type="entry name" value="Calcium-transporting ATPase, cytoplasmic transduction domain A"/>
    <property type="match status" value="1"/>
</dbReference>
<evidence type="ECO:0000256" key="4">
    <source>
        <dbReference type="ARBA" id="ARBA00022741"/>
    </source>
</evidence>
<dbReference type="SUPFAM" id="SSF81653">
    <property type="entry name" value="Calcium ATPase, transduction domain A"/>
    <property type="match status" value="1"/>
</dbReference>
<organism evidence="13 14">
    <name type="scientific">Theropithecus gelada</name>
    <name type="common">Gelada baboon</name>
    <dbReference type="NCBI Taxonomy" id="9565"/>
    <lineage>
        <taxon>Eukaryota</taxon>
        <taxon>Metazoa</taxon>
        <taxon>Chordata</taxon>
        <taxon>Craniata</taxon>
        <taxon>Vertebrata</taxon>
        <taxon>Euteleostomi</taxon>
        <taxon>Mammalia</taxon>
        <taxon>Eutheria</taxon>
        <taxon>Euarchontoglires</taxon>
        <taxon>Primates</taxon>
        <taxon>Haplorrhini</taxon>
        <taxon>Catarrhini</taxon>
        <taxon>Cercopithecidae</taxon>
        <taxon>Cercopithecinae</taxon>
        <taxon>Theropithecus</taxon>
    </lineage>
</organism>
<evidence type="ECO:0000256" key="10">
    <source>
        <dbReference type="SAM" id="MobiDB-lite"/>
    </source>
</evidence>
<accession>A0A8D2F2G0</accession>
<comment type="subcellular location">
    <subcellularLocation>
        <location evidence="1">Membrane</location>
        <topology evidence="1">Multi-pass membrane protein</topology>
    </subcellularLocation>
</comment>
<dbReference type="Ensembl" id="ENSTGET00000017780.1">
    <property type="protein sequence ID" value="ENSTGEP00000014837.1"/>
    <property type="gene ID" value="ENSTGEG00000012044.1"/>
</dbReference>
<dbReference type="PANTHER" id="PTHR24092">
    <property type="entry name" value="PROBABLE PHOSPHOLIPID-TRANSPORTING ATPASE"/>
    <property type="match status" value="1"/>
</dbReference>
<evidence type="ECO:0000256" key="7">
    <source>
        <dbReference type="ARBA" id="ARBA00022967"/>
    </source>
</evidence>
<evidence type="ECO:0000259" key="12">
    <source>
        <dbReference type="Pfam" id="PF16209"/>
    </source>
</evidence>
<feature type="region of interest" description="Disordered" evidence="10">
    <location>
        <begin position="1"/>
        <end position="84"/>
    </location>
</feature>
<dbReference type="GO" id="GO:0140326">
    <property type="term" value="F:ATPase-coupled intramembrane lipid transporter activity"/>
    <property type="evidence" value="ECO:0007669"/>
    <property type="project" value="TreeGrafter"/>
</dbReference>
<dbReference type="InterPro" id="IPR018303">
    <property type="entry name" value="ATPase_P-typ_P_site"/>
</dbReference>
<dbReference type="InterPro" id="IPR008250">
    <property type="entry name" value="ATPase_P-typ_transduc_dom_A_sf"/>
</dbReference>
<dbReference type="InterPro" id="IPR032631">
    <property type="entry name" value="P-type_ATPase_N"/>
</dbReference>
<evidence type="ECO:0000313" key="13">
    <source>
        <dbReference type="Ensembl" id="ENSTGEP00000014837.1"/>
    </source>
</evidence>
<feature type="transmembrane region" description="Helical" evidence="11">
    <location>
        <begin position="408"/>
        <end position="434"/>
    </location>
</feature>
<dbReference type="GO" id="GO:0005886">
    <property type="term" value="C:plasma membrane"/>
    <property type="evidence" value="ECO:0007669"/>
    <property type="project" value="TreeGrafter"/>
</dbReference>
<evidence type="ECO:0000313" key="14">
    <source>
        <dbReference type="Proteomes" id="UP000694411"/>
    </source>
</evidence>
<keyword evidence="9 11" id="KW-0472">Membrane</keyword>
<dbReference type="FunFam" id="3.40.50.1000:FF:000001">
    <property type="entry name" value="Phospholipid-transporting ATPase IC"/>
    <property type="match status" value="1"/>
</dbReference>
<name>A0A8D2F2G0_THEGE</name>
<dbReference type="PROSITE" id="PS00154">
    <property type="entry name" value="ATPASE_E1_E2"/>
    <property type="match status" value="1"/>
</dbReference>
<protein>
    <recommendedName>
        <fullName evidence="12">P-type ATPase N-terminal domain-containing protein</fullName>
    </recommendedName>
</protein>
<dbReference type="GO" id="GO:0005524">
    <property type="term" value="F:ATP binding"/>
    <property type="evidence" value="ECO:0007669"/>
    <property type="project" value="UniProtKB-KW"/>
</dbReference>
<keyword evidence="2" id="KW-0813">Transport</keyword>
<dbReference type="GO" id="GO:0007030">
    <property type="term" value="P:Golgi organization"/>
    <property type="evidence" value="ECO:0007669"/>
    <property type="project" value="TreeGrafter"/>
</dbReference>
<reference evidence="13" key="1">
    <citation type="submission" date="2018-05" db="EMBL/GenBank/DDBJ databases">
        <title>Whole genome of Theropithecus gelada.</title>
        <authorList>
            <person name="Chiou K.L."/>
            <person name="Snyder-Mackler N."/>
        </authorList>
    </citation>
    <scope>NUCLEOTIDE SEQUENCE [LARGE SCALE GENOMIC DNA]</scope>
</reference>
<keyword evidence="4" id="KW-0547">Nucleotide-binding</keyword>
<dbReference type="PANTHER" id="PTHR24092:SF78">
    <property type="entry name" value="PHOSPHOLIPID-TRANSPORTING ATPASE IK"/>
    <property type="match status" value="1"/>
</dbReference>
<dbReference type="GO" id="GO:0045332">
    <property type="term" value="P:phospholipid translocation"/>
    <property type="evidence" value="ECO:0007669"/>
    <property type="project" value="TreeGrafter"/>
</dbReference>
<keyword evidence="5" id="KW-0067">ATP-binding</keyword>
<evidence type="ECO:0000256" key="8">
    <source>
        <dbReference type="ARBA" id="ARBA00022989"/>
    </source>
</evidence>
<evidence type="ECO:0000256" key="3">
    <source>
        <dbReference type="ARBA" id="ARBA00022692"/>
    </source>
</evidence>
<keyword evidence="8 11" id="KW-1133">Transmembrane helix</keyword>
<keyword evidence="6" id="KW-0460">Magnesium</keyword>
<evidence type="ECO:0000256" key="9">
    <source>
        <dbReference type="ARBA" id="ARBA00023136"/>
    </source>
</evidence>
<dbReference type="AlphaFoldDB" id="A0A8D2F2G0"/>
<evidence type="ECO:0000256" key="2">
    <source>
        <dbReference type="ARBA" id="ARBA00022448"/>
    </source>
</evidence>
<dbReference type="Proteomes" id="UP000694411">
    <property type="component" value="Chromosome 19"/>
</dbReference>